<accession>A0ABD2NC12</accession>
<organism evidence="1 2">
    <name type="scientific">Cryptolaemus montrouzieri</name>
    <dbReference type="NCBI Taxonomy" id="559131"/>
    <lineage>
        <taxon>Eukaryota</taxon>
        <taxon>Metazoa</taxon>
        <taxon>Ecdysozoa</taxon>
        <taxon>Arthropoda</taxon>
        <taxon>Hexapoda</taxon>
        <taxon>Insecta</taxon>
        <taxon>Pterygota</taxon>
        <taxon>Neoptera</taxon>
        <taxon>Endopterygota</taxon>
        <taxon>Coleoptera</taxon>
        <taxon>Polyphaga</taxon>
        <taxon>Cucujiformia</taxon>
        <taxon>Coccinelloidea</taxon>
        <taxon>Coccinellidae</taxon>
        <taxon>Scymninae</taxon>
        <taxon>Scymnini</taxon>
        <taxon>Cryptolaemus</taxon>
    </lineage>
</organism>
<dbReference type="EMBL" id="JABFTP020000083">
    <property type="protein sequence ID" value="KAL3275914.1"/>
    <property type="molecule type" value="Genomic_DNA"/>
</dbReference>
<gene>
    <name evidence="1" type="ORF">HHI36_020649</name>
</gene>
<name>A0ABD2NC12_9CUCU</name>
<dbReference type="AlphaFoldDB" id="A0ABD2NC12"/>
<comment type="caution">
    <text evidence="1">The sequence shown here is derived from an EMBL/GenBank/DDBJ whole genome shotgun (WGS) entry which is preliminary data.</text>
</comment>
<keyword evidence="2" id="KW-1185">Reference proteome</keyword>
<proteinExistence type="predicted"/>
<protein>
    <submittedName>
        <fullName evidence="1">Uncharacterized protein</fullName>
    </submittedName>
</protein>
<dbReference type="Proteomes" id="UP001516400">
    <property type="component" value="Unassembled WGS sequence"/>
</dbReference>
<evidence type="ECO:0000313" key="1">
    <source>
        <dbReference type="EMBL" id="KAL3275914.1"/>
    </source>
</evidence>
<reference evidence="1 2" key="1">
    <citation type="journal article" date="2021" name="BMC Biol.">
        <title>Horizontally acquired antibacterial genes associated with adaptive radiation of ladybird beetles.</title>
        <authorList>
            <person name="Li H.S."/>
            <person name="Tang X.F."/>
            <person name="Huang Y.H."/>
            <person name="Xu Z.Y."/>
            <person name="Chen M.L."/>
            <person name="Du X.Y."/>
            <person name="Qiu B.Y."/>
            <person name="Chen P.T."/>
            <person name="Zhang W."/>
            <person name="Slipinski A."/>
            <person name="Escalona H.E."/>
            <person name="Waterhouse R.M."/>
            <person name="Zwick A."/>
            <person name="Pang H."/>
        </authorList>
    </citation>
    <scope>NUCLEOTIDE SEQUENCE [LARGE SCALE GENOMIC DNA]</scope>
    <source>
        <strain evidence="1">SYSU2018</strain>
    </source>
</reference>
<sequence length="100" mass="11574">MKTQFKLNFSTCLLEHPNFLFPSSQVQIGEISKESTPTKVFNTPCFFFELFSNLIKLCALLTVETFHIVKVNFKLRFQITGRVSDKQIIFFRKISTSTVS</sequence>
<evidence type="ECO:0000313" key="2">
    <source>
        <dbReference type="Proteomes" id="UP001516400"/>
    </source>
</evidence>